<name>A0AAD6SDA7_9AGAR</name>
<sequence>MWCLASILQVPLFALFNPLVRVWSLRLFVVWTIILLGTSTYVGLMCMSSVSFYPTPFGIRLGTAVFLVLPPEVTSQRCLAIIDLVLNLLEITGVSYIIHIYSEPDLVEVFIFALDGLSLFSAPRLYPIAFIVELAGLIFLALFRIATIVKSDQKVFRQQVEFLGACSPVYPPYTPLRIFLNRSMTRPLMRGEFQPILLLRAVIIWCITLGLPAFALYTVVFKPLTPHVYTQYLSPFSDSSFHQEASGNVTLLLTTLGDYNASDVQVEFFTWDGSACDTIHDTTSRTISALQIPFGTPPILVTPVQSNLDADILTSGVGVPLFPGSHLGAVFTWTQTDIISSVTWGVSNRLTAVFTPDIVGLQPFQNPWPVGPNVATLTLVQVTSVATRHLVDAADATVLSGIATFGGFWTFLNGAFSLFFGANVLYFALGRRPLSALGIIHIFQRRRLERQWHEDFPALHTEGGLPGSESAGIVAFIRERLVNLGEDPHQPDDVEAQKNFDAGESNDGAEPTESERIPNSPTRELGSIPDDIPLLDVTSRIAGGKDAAAE</sequence>
<accession>A0AAD6SDA7</accession>
<gene>
    <name evidence="3" type="ORF">C8F04DRAFT_1191708</name>
</gene>
<evidence type="ECO:0000313" key="4">
    <source>
        <dbReference type="Proteomes" id="UP001218188"/>
    </source>
</evidence>
<evidence type="ECO:0000256" key="2">
    <source>
        <dbReference type="SAM" id="Phobius"/>
    </source>
</evidence>
<keyword evidence="4" id="KW-1185">Reference proteome</keyword>
<feature type="transmembrane region" description="Helical" evidence="2">
    <location>
        <begin position="125"/>
        <end position="149"/>
    </location>
</feature>
<comment type="caution">
    <text evidence="3">The sequence shown here is derived from an EMBL/GenBank/DDBJ whole genome shotgun (WGS) entry which is preliminary data.</text>
</comment>
<dbReference type="EMBL" id="JARJCM010000158">
    <property type="protein sequence ID" value="KAJ7025142.1"/>
    <property type="molecule type" value="Genomic_DNA"/>
</dbReference>
<keyword evidence="2" id="KW-0472">Membrane</keyword>
<keyword evidence="2" id="KW-1133">Transmembrane helix</keyword>
<feature type="transmembrane region" description="Helical" evidence="2">
    <location>
        <begin position="81"/>
        <end position="101"/>
    </location>
</feature>
<reference evidence="3" key="1">
    <citation type="submission" date="2023-03" db="EMBL/GenBank/DDBJ databases">
        <title>Massive genome expansion in bonnet fungi (Mycena s.s.) driven by repeated elements and novel gene families across ecological guilds.</title>
        <authorList>
            <consortium name="Lawrence Berkeley National Laboratory"/>
            <person name="Harder C.B."/>
            <person name="Miyauchi S."/>
            <person name="Viragh M."/>
            <person name="Kuo A."/>
            <person name="Thoen E."/>
            <person name="Andreopoulos B."/>
            <person name="Lu D."/>
            <person name="Skrede I."/>
            <person name="Drula E."/>
            <person name="Henrissat B."/>
            <person name="Morin E."/>
            <person name="Kohler A."/>
            <person name="Barry K."/>
            <person name="LaButti K."/>
            <person name="Morin E."/>
            <person name="Salamov A."/>
            <person name="Lipzen A."/>
            <person name="Mereny Z."/>
            <person name="Hegedus B."/>
            <person name="Baldrian P."/>
            <person name="Stursova M."/>
            <person name="Weitz H."/>
            <person name="Taylor A."/>
            <person name="Grigoriev I.V."/>
            <person name="Nagy L.G."/>
            <person name="Martin F."/>
            <person name="Kauserud H."/>
        </authorList>
    </citation>
    <scope>NUCLEOTIDE SEQUENCE</scope>
    <source>
        <strain evidence="3">CBHHK200</strain>
    </source>
</reference>
<protein>
    <recommendedName>
        <fullName evidence="5">Transmembrane protein</fullName>
    </recommendedName>
</protein>
<feature type="transmembrane region" description="Helical" evidence="2">
    <location>
        <begin position="197"/>
        <end position="220"/>
    </location>
</feature>
<keyword evidence="2" id="KW-0812">Transmembrane</keyword>
<feature type="transmembrane region" description="Helical" evidence="2">
    <location>
        <begin position="25"/>
        <end position="44"/>
    </location>
</feature>
<evidence type="ECO:0000256" key="1">
    <source>
        <dbReference type="SAM" id="MobiDB-lite"/>
    </source>
</evidence>
<dbReference type="Proteomes" id="UP001218188">
    <property type="component" value="Unassembled WGS sequence"/>
</dbReference>
<evidence type="ECO:0008006" key="5">
    <source>
        <dbReference type="Google" id="ProtNLM"/>
    </source>
</evidence>
<feature type="region of interest" description="Disordered" evidence="1">
    <location>
        <begin position="487"/>
        <end position="550"/>
    </location>
</feature>
<evidence type="ECO:0000313" key="3">
    <source>
        <dbReference type="EMBL" id="KAJ7025142.1"/>
    </source>
</evidence>
<feature type="transmembrane region" description="Helical" evidence="2">
    <location>
        <begin position="408"/>
        <end position="429"/>
    </location>
</feature>
<proteinExistence type="predicted"/>
<feature type="transmembrane region" description="Helical" evidence="2">
    <location>
        <begin position="50"/>
        <end position="69"/>
    </location>
</feature>
<feature type="compositionally biased region" description="Basic and acidic residues" evidence="1">
    <location>
        <begin position="487"/>
        <end position="498"/>
    </location>
</feature>
<dbReference type="AlphaFoldDB" id="A0AAD6SDA7"/>
<organism evidence="3 4">
    <name type="scientific">Mycena alexandri</name>
    <dbReference type="NCBI Taxonomy" id="1745969"/>
    <lineage>
        <taxon>Eukaryota</taxon>
        <taxon>Fungi</taxon>
        <taxon>Dikarya</taxon>
        <taxon>Basidiomycota</taxon>
        <taxon>Agaricomycotina</taxon>
        <taxon>Agaricomycetes</taxon>
        <taxon>Agaricomycetidae</taxon>
        <taxon>Agaricales</taxon>
        <taxon>Marasmiineae</taxon>
        <taxon>Mycenaceae</taxon>
        <taxon>Mycena</taxon>
    </lineage>
</organism>